<evidence type="ECO:0000259" key="3">
    <source>
        <dbReference type="Pfam" id="PF01556"/>
    </source>
</evidence>
<dbReference type="Pfam" id="PF01556">
    <property type="entry name" value="DnaJ_C"/>
    <property type="match status" value="1"/>
</dbReference>
<name>A0AAV5L561_9ROSI</name>
<proteinExistence type="predicted"/>
<feature type="domain" description="Chaperone DnaJ C-terminal" evidence="3">
    <location>
        <begin position="140"/>
        <end position="298"/>
    </location>
</feature>
<dbReference type="GO" id="GO:0051082">
    <property type="term" value="F:unfolded protein binding"/>
    <property type="evidence" value="ECO:0007669"/>
    <property type="project" value="InterPro"/>
</dbReference>
<evidence type="ECO:0000256" key="1">
    <source>
        <dbReference type="ARBA" id="ARBA00023186"/>
    </source>
</evidence>
<accession>A0AAV5L561</accession>
<dbReference type="PANTHER" id="PTHR24078:SF574">
    <property type="entry name" value="CHAPERONE DNAJ C-TERMINAL DOMAIN-CONTAINING PROTEIN"/>
    <property type="match status" value="1"/>
</dbReference>
<dbReference type="InterPro" id="IPR051339">
    <property type="entry name" value="DnaJ_subfamily_B"/>
</dbReference>
<organism evidence="4 5">
    <name type="scientific">Rubroshorea leprosula</name>
    <dbReference type="NCBI Taxonomy" id="152421"/>
    <lineage>
        <taxon>Eukaryota</taxon>
        <taxon>Viridiplantae</taxon>
        <taxon>Streptophyta</taxon>
        <taxon>Embryophyta</taxon>
        <taxon>Tracheophyta</taxon>
        <taxon>Spermatophyta</taxon>
        <taxon>Magnoliopsida</taxon>
        <taxon>eudicotyledons</taxon>
        <taxon>Gunneridae</taxon>
        <taxon>Pentapetalae</taxon>
        <taxon>rosids</taxon>
        <taxon>malvids</taxon>
        <taxon>Malvales</taxon>
        <taxon>Dipterocarpaceae</taxon>
        <taxon>Rubroshorea</taxon>
    </lineage>
</organism>
<feature type="compositionally biased region" description="Basic and acidic residues" evidence="2">
    <location>
        <begin position="58"/>
        <end position="68"/>
    </location>
</feature>
<dbReference type="GO" id="GO:0051087">
    <property type="term" value="F:protein-folding chaperone binding"/>
    <property type="evidence" value="ECO:0007669"/>
    <property type="project" value="TreeGrafter"/>
</dbReference>
<evidence type="ECO:0000256" key="2">
    <source>
        <dbReference type="SAM" id="MobiDB-lite"/>
    </source>
</evidence>
<dbReference type="Gene3D" id="2.60.260.20">
    <property type="entry name" value="Urease metallochaperone UreE, N-terminal domain"/>
    <property type="match status" value="2"/>
</dbReference>
<sequence>MVNHVQHCDSINVSPRKRNIFPALVHLYKTLVTKWGRRHKKSSSDEEPNNIVQESFQEFDRDKKDQKEAMNGGHSFRYNGENIGGEGFVKHRSMDNFFSSSFSRTGSRSHPDPTPSTSRCQSSTPILFSNSTGLVKPPPIEKELECTLEELCFGCKKRIKITREVTTKSGEVIQEEEMLTIKVKPGWKKGTKITFEGMGNERPGSLPADIIFVIAERKHHLFRREGDDLELAVSIPLVKSLTGCTIPIPLLGGEKTDITIEDIIHPGYQKIISGEGMPNPKEQGKRGDMILVFLIEFPTELTAEQRADIVGILEHSCDD</sequence>
<dbReference type="Proteomes" id="UP001054252">
    <property type="component" value="Unassembled WGS sequence"/>
</dbReference>
<keyword evidence="1" id="KW-0143">Chaperone</keyword>
<dbReference type="FunFam" id="2.60.260.20:FF:000006">
    <property type="entry name" value="DnaJ subfamily B member 13"/>
    <property type="match status" value="1"/>
</dbReference>
<dbReference type="InterPro" id="IPR002939">
    <property type="entry name" value="DnaJ_C"/>
</dbReference>
<evidence type="ECO:0000313" key="5">
    <source>
        <dbReference type="Proteomes" id="UP001054252"/>
    </source>
</evidence>
<protein>
    <recommendedName>
        <fullName evidence="3">Chaperone DnaJ C-terminal domain-containing protein</fullName>
    </recommendedName>
</protein>
<dbReference type="InterPro" id="IPR008971">
    <property type="entry name" value="HSP40/DnaJ_pept-bd"/>
</dbReference>
<dbReference type="EMBL" id="BPVZ01000095">
    <property type="protein sequence ID" value="GKV32386.1"/>
    <property type="molecule type" value="Genomic_DNA"/>
</dbReference>
<feature type="region of interest" description="Disordered" evidence="2">
    <location>
        <begin position="39"/>
        <end position="81"/>
    </location>
</feature>
<feature type="compositionally biased region" description="Polar residues" evidence="2">
    <location>
        <begin position="115"/>
        <end position="125"/>
    </location>
</feature>
<dbReference type="SUPFAM" id="SSF49493">
    <property type="entry name" value="HSP40/DnaJ peptide-binding domain"/>
    <property type="match status" value="2"/>
</dbReference>
<keyword evidence="5" id="KW-1185">Reference proteome</keyword>
<dbReference type="FunFam" id="2.60.260.20:FF:000015">
    <property type="entry name" value="Heat shock protein 40"/>
    <property type="match status" value="1"/>
</dbReference>
<dbReference type="AlphaFoldDB" id="A0AAV5L561"/>
<dbReference type="CDD" id="cd10747">
    <property type="entry name" value="DnaJ_C"/>
    <property type="match status" value="1"/>
</dbReference>
<dbReference type="GO" id="GO:0005829">
    <property type="term" value="C:cytosol"/>
    <property type="evidence" value="ECO:0007669"/>
    <property type="project" value="TreeGrafter"/>
</dbReference>
<comment type="caution">
    <text evidence="4">The sequence shown here is derived from an EMBL/GenBank/DDBJ whole genome shotgun (WGS) entry which is preliminary data.</text>
</comment>
<dbReference type="PANTHER" id="PTHR24078">
    <property type="entry name" value="DNAJ HOMOLOG SUBFAMILY C MEMBER"/>
    <property type="match status" value="1"/>
</dbReference>
<feature type="region of interest" description="Disordered" evidence="2">
    <location>
        <begin position="101"/>
        <end position="125"/>
    </location>
</feature>
<gene>
    <name evidence="4" type="ORF">SLEP1_g40997</name>
</gene>
<dbReference type="GO" id="GO:0006457">
    <property type="term" value="P:protein folding"/>
    <property type="evidence" value="ECO:0007669"/>
    <property type="project" value="InterPro"/>
</dbReference>
<reference evidence="4 5" key="1">
    <citation type="journal article" date="2021" name="Commun. Biol.">
        <title>The genome of Shorea leprosula (Dipterocarpaceae) highlights the ecological relevance of drought in aseasonal tropical rainforests.</title>
        <authorList>
            <person name="Ng K.K.S."/>
            <person name="Kobayashi M.J."/>
            <person name="Fawcett J.A."/>
            <person name="Hatakeyama M."/>
            <person name="Paape T."/>
            <person name="Ng C.H."/>
            <person name="Ang C.C."/>
            <person name="Tnah L.H."/>
            <person name="Lee C.T."/>
            <person name="Nishiyama T."/>
            <person name="Sese J."/>
            <person name="O'Brien M.J."/>
            <person name="Copetti D."/>
            <person name="Mohd Noor M.I."/>
            <person name="Ong R.C."/>
            <person name="Putra M."/>
            <person name="Sireger I.Z."/>
            <person name="Indrioko S."/>
            <person name="Kosugi Y."/>
            <person name="Izuno A."/>
            <person name="Isagi Y."/>
            <person name="Lee S.L."/>
            <person name="Shimizu K.K."/>
        </authorList>
    </citation>
    <scope>NUCLEOTIDE SEQUENCE [LARGE SCALE GENOMIC DNA]</scope>
    <source>
        <strain evidence="4">214</strain>
    </source>
</reference>
<evidence type="ECO:0000313" key="4">
    <source>
        <dbReference type="EMBL" id="GKV32386.1"/>
    </source>
</evidence>